<dbReference type="SUPFAM" id="SSF53850">
    <property type="entry name" value="Periplasmic binding protein-like II"/>
    <property type="match status" value="1"/>
</dbReference>
<accession>J9W4K3</accession>
<sequence length="277" mass="30621">MKKSIKYLIWVVVVIAIVVIGYFSFGRGNASQSKTVTIGVITGTKKDQAIWDSVSKTAKDKYHINIKLKNFTDYSQPNKALSSHNIDLNAFQSMNFLIQWNQAHKSHLTSIGKTLITPLRIYSKKYTSVNQIKSGSQIAIANDAANEARALELLQSAGLIKLDSSALPTVNSITSNPKKLRIKTVDANQTARALPDVGASVINGGFAVTAGIPEKYSIFKEPLQKQYVNVIVANNKDKNKKLYKEVIKAYQSAATKKEITKQYGDLILPAWDLKFSK</sequence>
<evidence type="ECO:0000256" key="3">
    <source>
        <dbReference type="ARBA" id="ARBA00023136"/>
    </source>
</evidence>
<dbReference type="eggNOG" id="COG1464">
    <property type="taxonomic scope" value="Bacteria"/>
</dbReference>
<keyword evidence="7" id="KW-0812">Transmembrane</keyword>
<dbReference type="RefSeq" id="WP_014939105.1">
    <property type="nucleotide sequence ID" value="NC_018610.1"/>
</dbReference>
<dbReference type="KEGG" id="lbn:LBUCD034_0088"/>
<keyword evidence="9" id="KW-1185">Reference proteome</keyword>
<dbReference type="OrthoDB" id="9812878at2"/>
<dbReference type="GO" id="GO:0016020">
    <property type="term" value="C:membrane"/>
    <property type="evidence" value="ECO:0007669"/>
    <property type="project" value="UniProtKB-SubCell"/>
</dbReference>
<protein>
    <recommendedName>
        <fullName evidence="6">Lipoprotein</fullName>
    </recommendedName>
</protein>
<dbReference type="Gene3D" id="3.40.190.10">
    <property type="entry name" value="Periplasmic binding protein-like II"/>
    <property type="match status" value="2"/>
</dbReference>
<keyword evidence="2" id="KW-0732">Signal</keyword>
<dbReference type="AlphaFoldDB" id="J9W4K3"/>
<reference evidence="8 9" key="1">
    <citation type="journal article" date="2012" name="J. Biotechnol.">
        <title>Insights into the completely annotated genome of Lactobacillus buchneri CD034, a strain isolated from stable grass silage.</title>
        <authorList>
            <person name="Heinl S."/>
            <person name="Wibberg D."/>
            <person name="Eikmeyer F."/>
            <person name="Szczepanowski R."/>
            <person name="Blom J."/>
            <person name="Linke B."/>
            <person name="Goesmann A."/>
            <person name="Grabherr R."/>
            <person name="Schwab H."/>
            <person name="Puhler A."/>
            <person name="Schluter A."/>
        </authorList>
    </citation>
    <scope>NUCLEOTIDE SEQUENCE [LARGE SCALE GENOMIC DNA]</scope>
    <source>
        <strain evidence="8 9">CD034</strain>
    </source>
</reference>
<dbReference type="HOGENOM" id="CLU_067080_1_0_9"/>
<keyword evidence="3 7" id="KW-0472">Membrane</keyword>
<evidence type="ECO:0000256" key="7">
    <source>
        <dbReference type="SAM" id="Phobius"/>
    </source>
</evidence>
<comment type="similarity">
    <text evidence="6">Belongs to the nlpA lipoprotein family.</text>
</comment>
<evidence type="ECO:0000313" key="9">
    <source>
        <dbReference type="Proteomes" id="UP000007332"/>
    </source>
</evidence>
<dbReference type="InterPro" id="IPR004872">
    <property type="entry name" value="Lipoprotein_NlpA"/>
</dbReference>
<organism evidence="8 9">
    <name type="scientific">Lentilactobacillus buchneri subsp. silagei CD034</name>
    <dbReference type="NCBI Taxonomy" id="1071400"/>
    <lineage>
        <taxon>Bacteria</taxon>
        <taxon>Bacillati</taxon>
        <taxon>Bacillota</taxon>
        <taxon>Bacilli</taxon>
        <taxon>Lactobacillales</taxon>
        <taxon>Lactobacillaceae</taxon>
        <taxon>Lentilactobacillus</taxon>
        <taxon>Lentilactobacillus buchneri subsp. silagei</taxon>
    </lineage>
</organism>
<evidence type="ECO:0000256" key="1">
    <source>
        <dbReference type="ARBA" id="ARBA00004635"/>
    </source>
</evidence>
<feature type="transmembrane region" description="Helical" evidence="7">
    <location>
        <begin position="7"/>
        <end position="25"/>
    </location>
</feature>
<gene>
    <name evidence="8" type="primary">metq1</name>
    <name evidence="8" type="ORF">LBUCD034_0088</name>
</gene>
<evidence type="ECO:0000313" key="8">
    <source>
        <dbReference type="EMBL" id="AFR99200.1"/>
    </source>
</evidence>
<dbReference type="EMBL" id="CP003043">
    <property type="protein sequence ID" value="AFR99200.1"/>
    <property type="molecule type" value="Genomic_DNA"/>
</dbReference>
<dbReference type="PANTHER" id="PTHR30429">
    <property type="entry name" value="D-METHIONINE-BINDING LIPOPROTEIN METQ"/>
    <property type="match status" value="1"/>
</dbReference>
<evidence type="ECO:0000256" key="6">
    <source>
        <dbReference type="PIRNR" id="PIRNR002854"/>
    </source>
</evidence>
<keyword evidence="4" id="KW-0564">Palmitate</keyword>
<dbReference type="Proteomes" id="UP000007332">
    <property type="component" value="Chromosome"/>
</dbReference>
<evidence type="ECO:0000256" key="2">
    <source>
        <dbReference type="ARBA" id="ARBA00022729"/>
    </source>
</evidence>
<dbReference type="PATRIC" id="fig|1071400.3.peg.87"/>
<dbReference type="PANTHER" id="PTHR30429:SF3">
    <property type="entry name" value="LIPOPROTEIN"/>
    <property type="match status" value="1"/>
</dbReference>
<keyword evidence="5 6" id="KW-0449">Lipoprotein</keyword>
<dbReference type="STRING" id="1071400.LBUCD034_0088"/>
<evidence type="ECO:0000256" key="4">
    <source>
        <dbReference type="ARBA" id="ARBA00023139"/>
    </source>
</evidence>
<evidence type="ECO:0000256" key="5">
    <source>
        <dbReference type="ARBA" id="ARBA00023288"/>
    </source>
</evidence>
<keyword evidence="7" id="KW-1133">Transmembrane helix</keyword>
<proteinExistence type="inferred from homology"/>
<name>J9W4K3_LENBU</name>
<dbReference type="Pfam" id="PF03180">
    <property type="entry name" value="Lipoprotein_9"/>
    <property type="match status" value="1"/>
</dbReference>
<dbReference type="PIRSF" id="PIRSF002854">
    <property type="entry name" value="MetQ"/>
    <property type="match status" value="1"/>
</dbReference>
<comment type="subcellular location">
    <subcellularLocation>
        <location evidence="1">Membrane</location>
        <topology evidence="1">Lipid-anchor</topology>
    </subcellularLocation>
</comment>